<evidence type="ECO:0000256" key="1">
    <source>
        <dbReference type="SAM" id="MobiDB-lite"/>
    </source>
</evidence>
<dbReference type="Proteomes" id="UP000316621">
    <property type="component" value="Chromosome 5"/>
</dbReference>
<feature type="region of interest" description="Disordered" evidence="1">
    <location>
        <begin position="89"/>
        <end position="114"/>
    </location>
</feature>
<name>A0A4Y7JU20_PAPSO</name>
<evidence type="ECO:0000313" key="2">
    <source>
        <dbReference type="EMBL" id="RZC63441.1"/>
    </source>
</evidence>
<dbReference type="AlphaFoldDB" id="A0A4Y7JU20"/>
<organism evidence="2 3">
    <name type="scientific">Papaver somniferum</name>
    <name type="common">Opium poppy</name>
    <dbReference type="NCBI Taxonomy" id="3469"/>
    <lineage>
        <taxon>Eukaryota</taxon>
        <taxon>Viridiplantae</taxon>
        <taxon>Streptophyta</taxon>
        <taxon>Embryophyta</taxon>
        <taxon>Tracheophyta</taxon>
        <taxon>Spermatophyta</taxon>
        <taxon>Magnoliopsida</taxon>
        <taxon>Ranunculales</taxon>
        <taxon>Papaveraceae</taxon>
        <taxon>Papaveroideae</taxon>
        <taxon>Papaver</taxon>
    </lineage>
</organism>
<protein>
    <submittedName>
        <fullName evidence="2">Uncharacterized protein</fullName>
    </submittedName>
</protein>
<dbReference type="Gramene" id="RZC63441">
    <property type="protein sequence ID" value="RZC63441"/>
    <property type="gene ID" value="C5167_025215"/>
</dbReference>
<accession>A0A4Y7JU20</accession>
<keyword evidence="3" id="KW-1185">Reference proteome</keyword>
<sequence length="114" mass="12933">MKKTPKVIGFIIVQLWLWLHHFVGAYGLDMVLQQGEKRNKPESMKVGHRKGSLLLPYSEHEKVFVKHVGEKNISVEEYIDPELQVADGNEKRVARSEENVGAGSSVNKEHIANE</sequence>
<feature type="compositionally biased region" description="Basic and acidic residues" evidence="1">
    <location>
        <begin position="89"/>
        <end position="98"/>
    </location>
</feature>
<gene>
    <name evidence="2" type="ORF">C5167_025215</name>
</gene>
<evidence type="ECO:0000313" key="3">
    <source>
        <dbReference type="Proteomes" id="UP000316621"/>
    </source>
</evidence>
<reference evidence="2 3" key="1">
    <citation type="journal article" date="2018" name="Science">
        <title>The opium poppy genome and morphinan production.</title>
        <authorList>
            <person name="Guo L."/>
            <person name="Winzer T."/>
            <person name="Yang X."/>
            <person name="Li Y."/>
            <person name="Ning Z."/>
            <person name="He Z."/>
            <person name="Teodor R."/>
            <person name="Lu Y."/>
            <person name="Bowser T.A."/>
            <person name="Graham I.A."/>
            <person name="Ye K."/>
        </authorList>
    </citation>
    <scope>NUCLEOTIDE SEQUENCE [LARGE SCALE GENOMIC DNA]</scope>
    <source>
        <strain evidence="3">cv. HN1</strain>
        <tissue evidence="2">Leaves</tissue>
    </source>
</reference>
<proteinExistence type="predicted"/>
<dbReference type="EMBL" id="CM010719">
    <property type="protein sequence ID" value="RZC63441.1"/>
    <property type="molecule type" value="Genomic_DNA"/>
</dbReference>